<gene>
    <name evidence="2" type="ORF">CBG49_12390</name>
</gene>
<dbReference type="RefSeq" id="WP_002677249.1">
    <property type="nucleotide sequence ID" value="NZ_CP022022.1"/>
</dbReference>
<name>A0A1Z4BR76_9FLAO</name>
<dbReference type="AlphaFoldDB" id="A0A1Z4BR76"/>
<evidence type="ECO:0000313" key="2">
    <source>
        <dbReference type="EMBL" id="ASF43811.1"/>
    </source>
</evidence>
<keyword evidence="1" id="KW-0732">Signal</keyword>
<organism evidence="2 3">
    <name type="scientific">Capnocytophaga endodontalis</name>
    <dbReference type="NCBI Taxonomy" id="2708117"/>
    <lineage>
        <taxon>Bacteria</taxon>
        <taxon>Pseudomonadati</taxon>
        <taxon>Bacteroidota</taxon>
        <taxon>Flavobacteriia</taxon>
        <taxon>Flavobacteriales</taxon>
        <taxon>Flavobacteriaceae</taxon>
        <taxon>Capnocytophaga</taxon>
    </lineage>
</organism>
<feature type="signal peptide" evidence="1">
    <location>
        <begin position="1"/>
        <end position="20"/>
    </location>
</feature>
<dbReference type="EMBL" id="CP022022">
    <property type="protein sequence ID" value="ASF43811.1"/>
    <property type="molecule type" value="Genomic_DNA"/>
</dbReference>
<sequence length="204" mass="23693">MKTKKLLAILFLCVTLAVTAQDFQEERGNLSFLKDQKVVNVEFKYDNLRLMKDNVTEKEYVDERREYLNNKDKGNGDVWFKKWENAKEGIWQPKFLELMVKTITSSKGIEFKEGATDAPYTLIVDVQWIYPGWDAWVMKQAAKVTMVLKFVETQNKDKELFQLRSIEAPGDQFGNNFSNESRIGEGFAKTAKSFGKLIVKRLKK</sequence>
<evidence type="ECO:0000313" key="3">
    <source>
        <dbReference type="Proteomes" id="UP000197007"/>
    </source>
</evidence>
<protein>
    <recommendedName>
        <fullName evidence="4">DUF4468 domain-containing protein</fullName>
    </recommendedName>
</protein>
<feature type="chain" id="PRO_5011590704" description="DUF4468 domain-containing protein" evidence="1">
    <location>
        <begin position="21"/>
        <end position="204"/>
    </location>
</feature>
<keyword evidence="3" id="KW-1185">Reference proteome</keyword>
<dbReference type="Proteomes" id="UP000197007">
    <property type="component" value="Chromosome"/>
</dbReference>
<dbReference type="KEGG" id="capn:CBG49_12390"/>
<reference evidence="3" key="1">
    <citation type="submission" date="2017-06" db="EMBL/GenBank/DDBJ databases">
        <title>Complete genome sequence of Capnocytophaga sp. KCOM 1579 (=ChDC OS43) isolated from a human refractory periapical abscess lesion.</title>
        <authorList>
            <person name="Kook J.-K."/>
            <person name="Park S.-N."/>
            <person name="Lim Y.K."/>
            <person name="Roh H."/>
        </authorList>
    </citation>
    <scope>NUCLEOTIDE SEQUENCE [LARGE SCALE GENOMIC DNA]</scope>
    <source>
        <strain evidence="3">ChDC OS43</strain>
    </source>
</reference>
<evidence type="ECO:0000256" key="1">
    <source>
        <dbReference type="SAM" id="SignalP"/>
    </source>
</evidence>
<accession>A0A1Z4BR76</accession>
<evidence type="ECO:0008006" key="4">
    <source>
        <dbReference type="Google" id="ProtNLM"/>
    </source>
</evidence>
<proteinExistence type="predicted"/>